<sequence>MRHPSKDLLYLERKDLSSSSLESSLLVCKKNSTSKDPTRNEKPITEPASKSLVLGRVKDFLGVISEANKKLQMDSKENAEKYDIEALDGNESEVIQLDLMLGIADLHTPEAVTAAESAIIGNHPVIPLTCSSSESESEESSDDSITSDHDNDDNEKSDDQKTDCSNRLSVKLKRSNSRKTSCRSKSKGKGKSKKRPKIQVLS</sequence>
<evidence type="ECO:0000256" key="1">
    <source>
        <dbReference type="SAM" id="MobiDB-lite"/>
    </source>
</evidence>
<feature type="region of interest" description="Disordered" evidence="1">
    <location>
        <begin position="129"/>
        <end position="202"/>
    </location>
</feature>
<dbReference type="EMBL" id="CM002924">
    <property type="protein sequence ID" value="KGN55819.1"/>
    <property type="molecule type" value="Genomic_DNA"/>
</dbReference>
<dbReference type="GO" id="GO:0062064">
    <property type="term" value="F:box C/D methylation guide snoRNP complex binding"/>
    <property type="evidence" value="ECO:0000318"/>
    <property type="project" value="GO_Central"/>
</dbReference>
<organism evidence="2 3">
    <name type="scientific">Cucumis sativus</name>
    <name type="common">Cucumber</name>
    <dbReference type="NCBI Taxonomy" id="3659"/>
    <lineage>
        <taxon>Eukaryota</taxon>
        <taxon>Viridiplantae</taxon>
        <taxon>Streptophyta</taxon>
        <taxon>Embryophyta</taxon>
        <taxon>Tracheophyta</taxon>
        <taxon>Spermatophyta</taxon>
        <taxon>Magnoliopsida</taxon>
        <taxon>eudicotyledons</taxon>
        <taxon>Gunneridae</taxon>
        <taxon>Pentapetalae</taxon>
        <taxon>rosids</taxon>
        <taxon>fabids</taxon>
        <taxon>Cucurbitales</taxon>
        <taxon>Cucurbitaceae</taxon>
        <taxon>Benincaseae</taxon>
        <taxon>Cucumis</taxon>
    </lineage>
</organism>
<dbReference type="InterPro" id="IPR027921">
    <property type="entry name" value="NOPCHAP1"/>
</dbReference>
<gene>
    <name evidence="2" type="ORF">Csa_3G017130</name>
</gene>
<dbReference type="GO" id="GO:0000492">
    <property type="term" value="P:box C/D snoRNP assembly"/>
    <property type="evidence" value="ECO:0000318"/>
    <property type="project" value="GO_Central"/>
</dbReference>
<dbReference type="OrthoDB" id="1112980at2759"/>
<dbReference type="PANTHER" id="PTHR28674">
    <property type="entry name" value="SIMILAR TO DNA SEGMENT, CHR 10, WAYNE STATE UNIVERSITY 102,-EXPRESSED"/>
    <property type="match status" value="1"/>
</dbReference>
<accession>A0A0A0L448</accession>
<dbReference type="KEGG" id="csv:101206707"/>
<dbReference type="eggNOG" id="ENOG502S5IW">
    <property type="taxonomic scope" value="Eukaryota"/>
</dbReference>
<dbReference type="Proteomes" id="UP000029981">
    <property type="component" value="Chromosome 3"/>
</dbReference>
<dbReference type="Pfam" id="PF15370">
    <property type="entry name" value="NOPCHAP1"/>
    <property type="match status" value="1"/>
</dbReference>
<evidence type="ECO:0000313" key="2">
    <source>
        <dbReference type="EMBL" id="KGN55819.1"/>
    </source>
</evidence>
<dbReference type="OMA" id="CQPVIPL"/>
<dbReference type="AlphaFoldDB" id="A0A0A0L448"/>
<reference evidence="2 3" key="3">
    <citation type="journal article" date="2010" name="BMC Genomics">
        <title>Transcriptome sequencing and comparative analysis of cucumber flowers with different sex types.</title>
        <authorList>
            <person name="Guo S."/>
            <person name="Zheng Y."/>
            <person name="Joung J.G."/>
            <person name="Liu S."/>
            <person name="Zhang Z."/>
            <person name="Crasta O.R."/>
            <person name="Sobral B.W."/>
            <person name="Xu Y."/>
            <person name="Huang S."/>
            <person name="Fei Z."/>
        </authorList>
    </citation>
    <scope>NUCLEOTIDE SEQUENCE [LARGE SCALE GENOMIC DNA]</scope>
    <source>
        <strain evidence="3">cv. 9930</strain>
    </source>
</reference>
<proteinExistence type="predicted"/>
<reference evidence="2 3" key="4">
    <citation type="journal article" date="2011" name="BMC Genomics">
        <title>RNA-Seq improves annotation of protein-coding genes in the cucumber genome.</title>
        <authorList>
            <person name="Li Z."/>
            <person name="Zhang Z."/>
            <person name="Yan P."/>
            <person name="Huang S."/>
            <person name="Fei Z."/>
            <person name="Lin K."/>
        </authorList>
    </citation>
    <scope>NUCLEOTIDE SEQUENCE [LARGE SCALE GENOMIC DNA]</scope>
    <source>
        <strain evidence="3">cv. 9930</strain>
    </source>
</reference>
<keyword evidence="3" id="KW-1185">Reference proteome</keyword>
<name>A0A0A0L448_CUCSA</name>
<protein>
    <submittedName>
        <fullName evidence="2">Uncharacterized protein</fullName>
    </submittedName>
</protein>
<evidence type="ECO:0000313" key="3">
    <source>
        <dbReference type="Proteomes" id="UP000029981"/>
    </source>
</evidence>
<dbReference type="STRING" id="3659.A0A0A0L448"/>
<reference evidence="2 3" key="2">
    <citation type="journal article" date="2009" name="PLoS ONE">
        <title>An integrated genetic and cytogenetic map of the cucumber genome.</title>
        <authorList>
            <person name="Ren Y."/>
            <person name="Zhang Z."/>
            <person name="Liu J."/>
            <person name="Staub J.E."/>
            <person name="Han Y."/>
            <person name="Cheng Z."/>
            <person name="Li X."/>
            <person name="Lu J."/>
            <person name="Miao H."/>
            <person name="Kang H."/>
            <person name="Xie B."/>
            <person name="Gu X."/>
            <person name="Wang X."/>
            <person name="Du Y."/>
            <person name="Jin W."/>
            <person name="Huang S."/>
        </authorList>
    </citation>
    <scope>NUCLEOTIDE SEQUENCE [LARGE SCALE GENOMIC DNA]</scope>
    <source>
        <strain evidence="3">cv. 9930</strain>
    </source>
</reference>
<feature type="compositionally biased region" description="Basic residues" evidence="1">
    <location>
        <begin position="170"/>
        <end position="202"/>
    </location>
</feature>
<reference evidence="2 3" key="1">
    <citation type="journal article" date="2009" name="Nat. Genet.">
        <title>The genome of the cucumber, Cucumis sativus L.</title>
        <authorList>
            <person name="Huang S."/>
            <person name="Li R."/>
            <person name="Zhang Z."/>
            <person name="Li L."/>
            <person name="Gu X."/>
            <person name="Fan W."/>
            <person name="Lucas W.J."/>
            <person name="Wang X."/>
            <person name="Xie B."/>
            <person name="Ni P."/>
            <person name="Ren Y."/>
            <person name="Zhu H."/>
            <person name="Li J."/>
            <person name="Lin K."/>
            <person name="Jin W."/>
            <person name="Fei Z."/>
            <person name="Li G."/>
            <person name="Staub J."/>
            <person name="Kilian A."/>
            <person name="van der Vossen E.A."/>
            <person name="Wu Y."/>
            <person name="Guo J."/>
            <person name="He J."/>
            <person name="Jia Z."/>
            <person name="Ren Y."/>
            <person name="Tian G."/>
            <person name="Lu Y."/>
            <person name="Ruan J."/>
            <person name="Qian W."/>
            <person name="Wang M."/>
            <person name="Huang Q."/>
            <person name="Li B."/>
            <person name="Xuan Z."/>
            <person name="Cao J."/>
            <person name="Asan"/>
            <person name="Wu Z."/>
            <person name="Zhang J."/>
            <person name="Cai Q."/>
            <person name="Bai Y."/>
            <person name="Zhao B."/>
            <person name="Han Y."/>
            <person name="Li Y."/>
            <person name="Li X."/>
            <person name="Wang S."/>
            <person name="Shi Q."/>
            <person name="Liu S."/>
            <person name="Cho W.K."/>
            <person name="Kim J.Y."/>
            <person name="Xu Y."/>
            <person name="Heller-Uszynska K."/>
            <person name="Miao H."/>
            <person name="Cheng Z."/>
            <person name="Zhang S."/>
            <person name="Wu J."/>
            <person name="Yang Y."/>
            <person name="Kang H."/>
            <person name="Li M."/>
            <person name="Liang H."/>
            <person name="Ren X."/>
            <person name="Shi Z."/>
            <person name="Wen M."/>
            <person name="Jian M."/>
            <person name="Yang H."/>
            <person name="Zhang G."/>
            <person name="Yang Z."/>
            <person name="Chen R."/>
            <person name="Liu S."/>
            <person name="Li J."/>
            <person name="Ma L."/>
            <person name="Liu H."/>
            <person name="Zhou Y."/>
            <person name="Zhao J."/>
            <person name="Fang X."/>
            <person name="Li G."/>
            <person name="Fang L."/>
            <person name="Li Y."/>
            <person name="Liu D."/>
            <person name="Zheng H."/>
            <person name="Zhang Y."/>
            <person name="Qin N."/>
            <person name="Li Z."/>
            <person name="Yang G."/>
            <person name="Yang S."/>
            <person name="Bolund L."/>
            <person name="Kristiansen K."/>
            <person name="Zheng H."/>
            <person name="Li S."/>
            <person name="Zhang X."/>
            <person name="Yang H."/>
            <person name="Wang J."/>
            <person name="Sun R."/>
            <person name="Zhang B."/>
            <person name="Jiang S."/>
            <person name="Wang J."/>
            <person name="Du Y."/>
            <person name="Li S."/>
        </authorList>
    </citation>
    <scope>NUCLEOTIDE SEQUENCE [LARGE SCALE GENOMIC DNA]</scope>
    <source>
        <strain evidence="3">cv. 9930</strain>
    </source>
</reference>
<dbReference type="Gramene" id="KGN55819">
    <property type="protein sequence ID" value="KGN55819"/>
    <property type="gene ID" value="Csa_3G017130"/>
</dbReference>
<dbReference type="PANTHER" id="PTHR28674:SF1">
    <property type="entry name" value="NOP PROTEIN CHAPERONE 1"/>
    <property type="match status" value="1"/>
</dbReference>